<proteinExistence type="inferred from homology"/>
<dbReference type="Gene3D" id="1.10.268.10">
    <property type="entry name" value="Topoisomerase, domain 3"/>
    <property type="match status" value="1"/>
</dbReference>
<organism evidence="11 12">
    <name type="scientific">Candidatus Arcanibacter lacustris</name>
    <dbReference type="NCBI Taxonomy" id="1607817"/>
    <lineage>
        <taxon>Bacteria</taxon>
        <taxon>Pseudomonadati</taxon>
        <taxon>Pseudomonadota</taxon>
        <taxon>Alphaproteobacteria</taxon>
        <taxon>Rickettsiales</taxon>
        <taxon>Candidatus Arcanibacter</taxon>
    </lineage>
</organism>
<dbReference type="PANTHER" id="PTHR43493">
    <property type="entry name" value="DNA GYRASE/TOPOISOMERASE SUBUNIT A"/>
    <property type="match status" value="1"/>
</dbReference>
<sequence length="909" mass="101226">MSQEPSIEELVPISVEDEMRSSYLDYAMSVIVSRAIPDVRDGLKPVHRRILYAMNEAGYHHNKTYRKSARIVGDVMAKYHPHGDTAIYDSLVRMAQDFSLRLPLIDGQGNFGSMDGDSAAAMRYTESRMSKAAHAILEDIDNDTVDFQENYDGQETEPVVLPSRFPNLLVNGGGGIAVGMATNIPPHNLGEVIDACCAYVDNTEITIEELLEFVHGPDFPTAGIILGKSGARRALMTGRGSVLIRGRATIEQFKENRQSIIITEIPYQVNKAKMVEKIAELVRDKRIEGVSDLRDESDRFGVRVVVELKKDVIADVVLNQLYSYSPLQTSFGVNTLALNNGRPQVMNLRDIVVAFVNFREVVIVRRTKFLLGKARDRAHILIGLSIAVANIDEVIALIRSAPDAAAAREKLLSKAWKAENVESLIRLVSDRGNVIEDGKCFLTEEQAKAILEMRLQRLTGLEHQKINQELSDLALEITDFMEILESRIRLLSVLKQELIEVKEQFATPRKTEIQLGEFEYDIEDLIPQEDMVVTVTMGGYIKRVPLSTYRAQKRGGKGRSGITMHEDDIVTELFVTNTHVPLMFFSNFGQVYKLKVYKLPQGTPTTKGRALVNIFPLKPGEKITTLMPLPENEADWDNLNIMFSTANGNVRRNDLSDFHNIPSNGKIAIRMDEDDLLIGVTLCKDQEHILLASKNGKCVRFPVSAVRVFKSRKSDGVRGMKLAPNDKVISMSVLNGVEEKMEIRDAYLKIPLDTRLALGNLTPEDSIQELIEGLDVGALDQEDIRRLASSEEFILTITKNGYGKRSSAYEYRVTNRGGSGITNIITSERNGTIVNSFAVTPHDHIMVISDKGTLIRCPVSDIRIAGRNTQGVTIIRVAKDEMVVNAVRIAGSQITEEDSQGEEAGEDEL</sequence>
<dbReference type="GO" id="GO:0003677">
    <property type="term" value="F:DNA binding"/>
    <property type="evidence" value="ECO:0007669"/>
    <property type="project" value="UniProtKB-UniRule"/>
</dbReference>
<keyword evidence="6 8" id="KW-0238">DNA-binding</keyword>
<comment type="function">
    <text evidence="8">A type II topoisomerase that negatively supercoils closed circular double-stranded (ds) DNA in an ATP-dependent manner to modulate DNA topology and maintain chromosomes in an underwound state. Negative supercoiling favors strand separation, and DNA replication, transcription, recombination and repair, all of which involve strand separation. Also able to catalyze the interconversion of other topological isomers of dsDNA rings, including catenanes and knotted rings. Type II topoisomerases break and join 2 DNA strands simultaneously in an ATP-dependent manner.</text>
</comment>
<dbReference type="Gene3D" id="2.120.10.90">
    <property type="entry name" value="DNA gyrase/topoisomerase IV, subunit A, C-terminal"/>
    <property type="match status" value="1"/>
</dbReference>
<dbReference type="GO" id="GO:0006261">
    <property type="term" value="P:DNA-templated DNA replication"/>
    <property type="evidence" value="ECO:0007669"/>
    <property type="project" value="UniProtKB-UniRule"/>
</dbReference>
<dbReference type="SUPFAM" id="SSF101904">
    <property type="entry name" value="GyrA/ParC C-terminal domain-like"/>
    <property type="match status" value="1"/>
</dbReference>
<dbReference type="NCBIfam" id="TIGR01063">
    <property type="entry name" value="gyrA"/>
    <property type="match status" value="1"/>
</dbReference>
<dbReference type="PANTHER" id="PTHR43493:SF5">
    <property type="entry name" value="DNA GYRASE SUBUNIT A, CHLOROPLASTIC_MITOCHONDRIAL"/>
    <property type="match status" value="1"/>
</dbReference>
<dbReference type="PROSITE" id="PS52040">
    <property type="entry name" value="TOPO_IIA"/>
    <property type="match status" value="1"/>
</dbReference>
<evidence type="ECO:0000256" key="3">
    <source>
        <dbReference type="ARBA" id="ARBA00022741"/>
    </source>
</evidence>
<dbReference type="FunFam" id="1.10.268.10:FF:000001">
    <property type="entry name" value="DNA gyrase subunit A"/>
    <property type="match status" value="1"/>
</dbReference>
<dbReference type="GO" id="GO:0005737">
    <property type="term" value="C:cytoplasm"/>
    <property type="evidence" value="ECO:0007669"/>
    <property type="project" value="UniProtKB-SubCell"/>
</dbReference>
<dbReference type="InterPro" id="IPR013757">
    <property type="entry name" value="Topo_IIA_A_a_sf"/>
</dbReference>
<keyword evidence="12" id="KW-1185">Reference proteome</keyword>
<evidence type="ECO:0000256" key="7">
    <source>
        <dbReference type="ARBA" id="ARBA00023235"/>
    </source>
</evidence>
<dbReference type="Gene3D" id="3.90.199.10">
    <property type="entry name" value="Topoisomerase II, domain 5"/>
    <property type="match status" value="1"/>
</dbReference>
<evidence type="ECO:0000313" key="11">
    <source>
        <dbReference type="EMBL" id="KKB96119.1"/>
    </source>
</evidence>
<feature type="domain" description="Topo IIA-type catalytic" evidence="10">
    <location>
        <begin position="36"/>
        <end position="525"/>
    </location>
</feature>
<dbReference type="GO" id="GO:0005694">
    <property type="term" value="C:chromosome"/>
    <property type="evidence" value="ECO:0007669"/>
    <property type="project" value="InterPro"/>
</dbReference>
<dbReference type="FunFam" id="3.30.1360.40:FF:000002">
    <property type="entry name" value="DNA gyrase subunit A"/>
    <property type="match status" value="1"/>
</dbReference>
<evidence type="ECO:0000256" key="8">
    <source>
        <dbReference type="HAMAP-Rule" id="MF_01897"/>
    </source>
</evidence>
<dbReference type="CDD" id="cd00187">
    <property type="entry name" value="TOP4c"/>
    <property type="match status" value="1"/>
</dbReference>
<comment type="caution">
    <text evidence="11">The sequence shown here is derived from an EMBL/GenBank/DDBJ whole genome shotgun (WGS) entry which is preliminary data.</text>
</comment>
<gene>
    <name evidence="8 11" type="primary">gyrA</name>
    <name evidence="11" type="ORF">SZ25_00789</name>
</gene>
<dbReference type="GO" id="GO:0009330">
    <property type="term" value="C:DNA topoisomerase type II (double strand cut, ATP-hydrolyzing) complex"/>
    <property type="evidence" value="ECO:0007669"/>
    <property type="project" value="TreeGrafter"/>
</dbReference>
<dbReference type="InterPro" id="IPR013758">
    <property type="entry name" value="Topo_IIA_A/C_ab"/>
</dbReference>
<dbReference type="Pfam" id="PF00521">
    <property type="entry name" value="DNA_topoisoIV"/>
    <property type="match status" value="1"/>
</dbReference>
<dbReference type="InterPro" id="IPR013760">
    <property type="entry name" value="Topo_IIA-like_dom_sf"/>
</dbReference>
<keyword evidence="5 8" id="KW-0799">Topoisomerase</keyword>
<keyword evidence="4 8" id="KW-0067">ATP-binding</keyword>
<dbReference type="AlphaFoldDB" id="A0A0F5MNH1"/>
<dbReference type="InterPro" id="IPR050220">
    <property type="entry name" value="Type_II_DNA_Topoisomerases"/>
</dbReference>
<name>A0A0F5MNH1_9RICK</name>
<dbReference type="FunFam" id="3.90.199.10:FF:000001">
    <property type="entry name" value="DNA gyrase subunit A"/>
    <property type="match status" value="1"/>
</dbReference>
<dbReference type="Pfam" id="PF03989">
    <property type="entry name" value="DNA_gyraseA_C"/>
    <property type="match status" value="6"/>
</dbReference>
<dbReference type="PATRIC" id="fig|1607817.3.peg.790"/>
<reference evidence="11 12" key="1">
    <citation type="submission" date="2015-02" db="EMBL/GenBank/DDBJ databases">
        <title>Single cell genomics of a rare environmental alphaproteobacterium provides unique insights into Rickettsiaceae evolution.</title>
        <authorList>
            <person name="Martijn J."/>
            <person name="Schulz F."/>
            <person name="Zaremba-Niedzwiedzka K."/>
            <person name="Viklund J."/>
            <person name="Stepanauskas R."/>
            <person name="Andersson S.G.E."/>
            <person name="Horn M."/>
            <person name="Guy L."/>
            <person name="Ettema T.J.G."/>
        </authorList>
    </citation>
    <scope>NUCLEOTIDE SEQUENCE [LARGE SCALE GENOMIC DNA]</scope>
    <source>
        <strain evidence="11 12">SCGC AAA041-L04</strain>
    </source>
</reference>
<accession>A0A0F5MNH1</accession>
<dbReference type="GO" id="GO:0006265">
    <property type="term" value="P:DNA topological change"/>
    <property type="evidence" value="ECO:0007669"/>
    <property type="project" value="UniProtKB-UniRule"/>
</dbReference>
<feature type="short sequence motif" description="GyrA-box" evidence="8">
    <location>
        <begin position="552"/>
        <end position="558"/>
    </location>
</feature>
<evidence type="ECO:0000259" key="10">
    <source>
        <dbReference type="PROSITE" id="PS52040"/>
    </source>
</evidence>
<dbReference type="InterPro" id="IPR002205">
    <property type="entry name" value="Topo_IIA_dom_A"/>
</dbReference>
<dbReference type="GO" id="GO:0034335">
    <property type="term" value="F:DNA negative supercoiling activity"/>
    <property type="evidence" value="ECO:0007669"/>
    <property type="project" value="UniProtKB-ARBA"/>
</dbReference>
<evidence type="ECO:0000256" key="1">
    <source>
        <dbReference type="ARBA" id="ARBA00000185"/>
    </source>
</evidence>
<dbReference type="SUPFAM" id="SSF56719">
    <property type="entry name" value="Type II DNA topoisomerase"/>
    <property type="match status" value="1"/>
</dbReference>
<comment type="similarity">
    <text evidence="2 8">Belongs to the type II topoisomerase GyrA/ParC subunit family.</text>
</comment>
<dbReference type="GO" id="GO:0005524">
    <property type="term" value="F:ATP binding"/>
    <property type="evidence" value="ECO:0007669"/>
    <property type="project" value="UniProtKB-UniRule"/>
</dbReference>
<keyword evidence="7 8" id="KW-0413">Isomerase</keyword>
<dbReference type="NCBIfam" id="NF004043">
    <property type="entry name" value="PRK05560.1"/>
    <property type="match status" value="1"/>
</dbReference>
<dbReference type="HAMAP" id="MF_01897">
    <property type="entry name" value="GyrA"/>
    <property type="match status" value="1"/>
</dbReference>
<keyword evidence="3 8" id="KW-0547">Nucleotide-binding</keyword>
<dbReference type="Gene3D" id="3.30.1360.40">
    <property type="match status" value="1"/>
</dbReference>
<dbReference type="Proteomes" id="UP000033358">
    <property type="component" value="Unassembled WGS sequence"/>
</dbReference>
<dbReference type="InterPro" id="IPR006691">
    <property type="entry name" value="GyrA/parC_rep"/>
</dbReference>
<comment type="subcellular location">
    <subcellularLocation>
        <location evidence="8">Cytoplasm</location>
    </subcellularLocation>
</comment>
<evidence type="ECO:0000256" key="6">
    <source>
        <dbReference type="ARBA" id="ARBA00023125"/>
    </source>
</evidence>
<evidence type="ECO:0000256" key="9">
    <source>
        <dbReference type="PROSITE-ProRule" id="PRU01384"/>
    </source>
</evidence>
<feature type="active site" description="O-(5'-phospho-DNA)-tyrosine intermediate" evidence="8 9">
    <location>
        <position position="124"/>
    </location>
</feature>
<dbReference type="NCBIfam" id="NF004044">
    <property type="entry name" value="PRK05561.1"/>
    <property type="match status" value="1"/>
</dbReference>
<dbReference type="EC" id="5.6.2.2" evidence="8"/>
<comment type="subunit">
    <text evidence="8">Heterotetramer, composed of two GyrA and two GyrB chains. In the heterotetramer, GyrA contains the active site tyrosine that forms a transient covalent intermediate with DNA, while GyrB binds cofactors and catalyzes ATP hydrolysis.</text>
</comment>
<dbReference type="SMART" id="SM00434">
    <property type="entry name" value="TOP4c"/>
    <property type="match status" value="1"/>
</dbReference>
<dbReference type="EMBL" id="JYHA01000129">
    <property type="protein sequence ID" value="KKB96119.1"/>
    <property type="molecule type" value="Genomic_DNA"/>
</dbReference>
<evidence type="ECO:0000313" key="12">
    <source>
        <dbReference type="Proteomes" id="UP000033358"/>
    </source>
</evidence>
<comment type="miscellaneous">
    <text evidence="8">Few gyrases are as efficient as E.coli at forming negative supercoils. Not all organisms have 2 type II topoisomerases; in organisms with a single type II topoisomerase this enzyme also has to decatenate newly replicated chromosomes.</text>
</comment>
<comment type="catalytic activity">
    <reaction evidence="1 8 9">
        <text>ATP-dependent breakage, passage and rejoining of double-stranded DNA.</text>
        <dbReference type="EC" id="5.6.2.2"/>
    </reaction>
</comment>
<dbReference type="InterPro" id="IPR005743">
    <property type="entry name" value="GyrA"/>
</dbReference>
<protein>
    <recommendedName>
        <fullName evidence="8">DNA gyrase subunit A</fullName>
        <ecNumber evidence="8">5.6.2.2</ecNumber>
    </recommendedName>
</protein>
<keyword evidence="8" id="KW-0963">Cytoplasm</keyword>
<dbReference type="InterPro" id="IPR035516">
    <property type="entry name" value="Gyrase/topoIV_suA_C"/>
</dbReference>
<evidence type="ECO:0000256" key="5">
    <source>
        <dbReference type="ARBA" id="ARBA00023029"/>
    </source>
</evidence>
<evidence type="ECO:0000256" key="4">
    <source>
        <dbReference type="ARBA" id="ARBA00022840"/>
    </source>
</evidence>
<evidence type="ECO:0000256" key="2">
    <source>
        <dbReference type="ARBA" id="ARBA00008263"/>
    </source>
</evidence>